<keyword evidence="1" id="KW-0472">Membrane</keyword>
<proteinExistence type="predicted"/>
<sequence>MKDSNRLIVNLVYVCIVQTLQLSRFIAPIFFFTVIDGKFSAVFGAIIGGFIWNFLAGTIRYGIMHYYDISRPPMYKSFWHTRNFRKV</sequence>
<feature type="transmembrane region" description="Helical" evidence="1">
    <location>
        <begin position="7"/>
        <end position="35"/>
    </location>
</feature>
<organism evidence="2 3">
    <name type="scientific">Flammeovirga aprica JL-4</name>
    <dbReference type="NCBI Taxonomy" id="694437"/>
    <lineage>
        <taxon>Bacteria</taxon>
        <taxon>Pseudomonadati</taxon>
        <taxon>Bacteroidota</taxon>
        <taxon>Cytophagia</taxon>
        <taxon>Cytophagales</taxon>
        <taxon>Flammeovirgaceae</taxon>
        <taxon>Flammeovirga</taxon>
    </lineage>
</organism>
<dbReference type="EMBL" id="JABANE010000067">
    <property type="protein sequence ID" value="NME70559.1"/>
    <property type="molecule type" value="Genomic_DNA"/>
</dbReference>
<dbReference type="AlphaFoldDB" id="A0A7X9XBF0"/>
<keyword evidence="3" id="KW-1185">Reference proteome</keyword>
<reference evidence="2 3" key="1">
    <citation type="submission" date="2020-04" db="EMBL/GenBank/DDBJ databases">
        <title>Flammeovirga sp. SR4, a novel species isolated from seawater.</title>
        <authorList>
            <person name="Wang X."/>
        </authorList>
    </citation>
    <scope>NUCLEOTIDE SEQUENCE [LARGE SCALE GENOMIC DNA]</scope>
    <source>
        <strain evidence="2 3">ATCC 23126</strain>
    </source>
</reference>
<protein>
    <submittedName>
        <fullName evidence="2">Uncharacterized protein</fullName>
    </submittedName>
</protein>
<dbReference type="Proteomes" id="UP000576082">
    <property type="component" value="Unassembled WGS sequence"/>
</dbReference>
<feature type="transmembrane region" description="Helical" evidence="1">
    <location>
        <begin position="41"/>
        <end position="63"/>
    </location>
</feature>
<name>A0A7X9XBF0_9BACT</name>
<comment type="caution">
    <text evidence="2">The sequence shown here is derived from an EMBL/GenBank/DDBJ whole genome shotgun (WGS) entry which is preliminary data.</text>
</comment>
<evidence type="ECO:0000313" key="2">
    <source>
        <dbReference type="EMBL" id="NME70559.1"/>
    </source>
</evidence>
<keyword evidence="1" id="KW-1133">Transmembrane helix</keyword>
<evidence type="ECO:0000256" key="1">
    <source>
        <dbReference type="SAM" id="Phobius"/>
    </source>
</evidence>
<dbReference type="RefSeq" id="WP_169658792.1">
    <property type="nucleotide sequence ID" value="NZ_JABANE010000067.1"/>
</dbReference>
<accession>A0A7X9XBF0</accession>
<evidence type="ECO:0000313" key="3">
    <source>
        <dbReference type="Proteomes" id="UP000576082"/>
    </source>
</evidence>
<keyword evidence="1" id="KW-0812">Transmembrane</keyword>
<gene>
    <name evidence="2" type="ORF">HHU12_21465</name>
</gene>